<evidence type="ECO:0000259" key="6">
    <source>
        <dbReference type="SMART" id="SM00842"/>
    </source>
</evidence>
<evidence type="ECO:0000256" key="5">
    <source>
        <dbReference type="PIRNR" id="PIRNR003101"/>
    </source>
</evidence>
<reference evidence="7 8" key="1">
    <citation type="submission" date="2016-11" db="EMBL/GenBank/DDBJ databases">
        <authorList>
            <person name="Jaros S."/>
            <person name="Januszkiewicz K."/>
            <person name="Wedrychowicz H."/>
        </authorList>
    </citation>
    <scope>NUCLEOTIDE SEQUENCE [LARGE SCALE GENOMIC DNA]</scope>
    <source>
        <strain evidence="7 8">DSM 21864</strain>
    </source>
</reference>
<evidence type="ECO:0000256" key="3">
    <source>
        <dbReference type="ARBA" id="ARBA00023136"/>
    </source>
</evidence>
<dbReference type="InterPro" id="IPR003494">
    <property type="entry name" value="SHS2_FtsA"/>
</dbReference>
<dbReference type="Gene3D" id="3.30.1490.110">
    <property type="match status" value="1"/>
</dbReference>
<sequence>MDDRIVIGMDIGSSGIYATAGKVDAIGNIEIVAKVEKLAVGIDKGRITDFDKACECLGETFKELENNLSEGISGAFITVPNGLCELVHSKGIITISNKENKISQEDIIRVKESAKLISLPEGKKIIQLVEEMYLVDGQKVKEVPLGISGKHLELNAQVVTMDNLVFNDFERCFSKINKKLKGIRLSCEAASQLLIDDLDKSRGAILIDIGASKADIAIYSGGNLVALDEVHLGGNNITNDLSYCFNITIEEAEQLKVAISRESIENVDIAKYDKNLILEVINARIEEIVGFIFKVLKGNIEKYDINNIILYGNALINFNDIKYSFSKYTAKNINIVRNEDFKLHNSKFINAWGLVTLVHFELKWRYNSEIVYSEDVKGNAIRINKKNKNNKEDNNFITKMKSFLEDFF</sequence>
<proteinExistence type="inferred from homology"/>
<dbReference type="Proteomes" id="UP000184080">
    <property type="component" value="Unassembled WGS sequence"/>
</dbReference>
<dbReference type="RefSeq" id="WP_073004761.1">
    <property type="nucleotide sequence ID" value="NZ_FQZO01000001.1"/>
</dbReference>
<evidence type="ECO:0000256" key="2">
    <source>
        <dbReference type="ARBA" id="ARBA00022618"/>
    </source>
</evidence>
<dbReference type="Pfam" id="PF14450">
    <property type="entry name" value="FtsA"/>
    <property type="match status" value="1"/>
</dbReference>
<comment type="function">
    <text evidence="5">Cell division protein that is involved in the assembly of the Z ring. May serve as a membrane anchor for the Z ring.</text>
</comment>
<keyword evidence="3" id="KW-0472">Membrane</keyword>
<gene>
    <name evidence="7" type="ORF">SAMN05444401_1312</name>
</gene>
<dbReference type="Gene3D" id="3.30.420.40">
    <property type="match status" value="2"/>
</dbReference>
<keyword evidence="1" id="KW-1003">Cell membrane</keyword>
<feature type="domain" description="SHS2" evidence="6">
    <location>
        <begin position="6"/>
        <end position="194"/>
    </location>
</feature>
<evidence type="ECO:0000313" key="7">
    <source>
        <dbReference type="EMBL" id="SHI67229.1"/>
    </source>
</evidence>
<dbReference type="PANTHER" id="PTHR32432:SF4">
    <property type="entry name" value="CELL DIVISION PROTEIN FTSA"/>
    <property type="match status" value="1"/>
</dbReference>
<keyword evidence="4 5" id="KW-0131">Cell cycle</keyword>
<dbReference type="GO" id="GO:0051301">
    <property type="term" value="P:cell division"/>
    <property type="evidence" value="ECO:0007669"/>
    <property type="project" value="UniProtKB-KW"/>
</dbReference>
<dbReference type="GO" id="GO:0032153">
    <property type="term" value="C:cell division site"/>
    <property type="evidence" value="ECO:0007669"/>
    <property type="project" value="TreeGrafter"/>
</dbReference>
<protein>
    <recommendedName>
        <fullName evidence="5">Cell division protein FtsA</fullName>
    </recommendedName>
</protein>
<dbReference type="STRING" id="1121298.SAMN05444401_1312"/>
<dbReference type="AlphaFoldDB" id="A0A1M6D207"/>
<dbReference type="InterPro" id="IPR020823">
    <property type="entry name" value="Cell_div_FtsA"/>
</dbReference>
<organism evidence="7 8">
    <name type="scientific">Clostridium amylolyticum</name>
    <dbReference type="NCBI Taxonomy" id="1121298"/>
    <lineage>
        <taxon>Bacteria</taxon>
        <taxon>Bacillati</taxon>
        <taxon>Bacillota</taxon>
        <taxon>Clostridia</taxon>
        <taxon>Eubacteriales</taxon>
        <taxon>Clostridiaceae</taxon>
        <taxon>Clostridium</taxon>
    </lineage>
</organism>
<dbReference type="SMART" id="SM00842">
    <property type="entry name" value="FtsA"/>
    <property type="match status" value="1"/>
</dbReference>
<dbReference type="InterPro" id="IPR043129">
    <property type="entry name" value="ATPase_NBD"/>
</dbReference>
<dbReference type="OrthoDB" id="9768127at2"/>
<dbReference type="PANTHER" id="PTHR32432">
    <property type="entry name" value="CELL DIVISION PROTEIN FTSA-RELATED"/>
    <property type="match status" value="1"/>
</dbReference>
<keyword evidence="2 5" id="KW-0132">Cell division</keyword>
<dbReference type="PIRSF" id="PIRSF003101">
    <property type="entry name" value="FtsA"/>
    <property type="match status" value="1"/>
</dbReference>
<dbReference type="GO" id="GO:0009898">
    <property type="term" value="C:cytoplasmic side of plasma membrane"/>
    <property type="evidence" value="ECO:0007669"/>
    <property type="project" value="TreeGrafter"/>
</dbReference>
<comment type="similarity">
    <text evidence="5">Belongs to the FtsA/MreB family.</text>
</comment>
<accession>A0A1M6D207</accession>
<evidence type="ECO:0000256" key="4">
    <source>
        <dbReference type="ARBA" id="ARBA00023306"/>
    </source>
</evidence>
<dbReference type="InterPro" id="IPR050696">
    <property type="entry name" value="FtsA/MreB"/>
</dbReference>
<evidence type="ECO:0000256" key="1">
    <source>
        <dbReference type="ARBA" id="ARBA00022475"/>
    </source>
</evidence>
<dbReference type="EMBL" id="FQZO01000001">
    <property type="protein sequence ID" value="SHI67229.1"/>
    <property type="molecule type" value="Genomic_DNA"/>
</dbReference>
<name>A0A1M6D207_9CLOT</name>
<keyword evidence="8" id="KW-1185">Reference proteome</keyword>
<dbReference type="SUPFAM" id="SSF53067">
    <property type="entry name" value="Actin-like ATPase domain"/>
    <property type="match status" value="2"/>
</dbReference>
<comment type="subunit">
    <text evidence="5">Interacts with FtsZ.</text>
</comment>
<dbReference type="Pfam" id="PF02491">
    <property type="entry name" value="SHS2_FTSA"/>
    <property type="match status" value="1"/>
</dbReference>
<evidence type="ECO:0000313" key="8">
    <source>
        <dbReference type="Proteomes" id="UP000184080"/>
    </source>
</evidence>